<dbReference type="GO" id="GO:0006915">
    <property type="term" value="P:apoptotic process"/>
    <property type="evidence" value="ECO:0007669"/>
    <property type="project" value="InterPro"/>
</dbReference>
<evidence type="ECO:0000256" key="2">
    <source>
        <dbReference type="SAM" id="Phobius"/>
    </source>
</evidence>
<dbReference type="Proteomes" id="UP000298138">
    <property type="component" value="Unassembled WGS sequence"/>
</dbReference>
<protein>
    <recommendedName>
        <fullName evidence="5">GRAM domain-containing protein</fullName>
    </recommendedName>
</protein>
<dbReference type="PANTHER" id="PTHR37402">
    <property type="entry name" value="GRAM DOMAIN-CONTAINING PROTEIN 4"/>
    <property type="match status" value="1"/>
</dbReference>
<feature type="compositionally biased region" description="Acidic residues" evidence="1">
    <location>
        <begin position="550"/>
        <end position="565"/>
    </location>
</feature>
<gene>
    <name evidence="3" type="ORF">EX30DRAFT_344330</name>
</gene>
<evidence type="ECO:0000256" key="1">
    <source>
        <dbReference type="SAM" id="MobiDB-lite"/>
    </source>
</evidence>
<feature type="transmembrane region" description="Helical" evidence="2">
    <location>
        <begin position="477"/>
        <end position="495"/>
    </location>
</feature>
<keyword evidence="2" id="KW-0812">Transmembrane</keyword>
<keyword evidence="2" id="KW-0472">Membrane</keyword>
<evidence type="ECO:0008006" key="5">
    <source>
        <dbReference type="Google" id="ProtNLM"/>
    </source>
</evidence>
<feature type="transmembrane region" description="Helical" evidence="2">
    <location>
        <begin position="453"/>
        <end position="471"/>
    </location>
</feature>
<dbReference type="InParanoid" id="A0A4S2MJS9"/>
<keyword evidence="4" id="KW-1185">Reference proteome</keyword>
<accession>A0A4S2MJS9</accession>
<keyword evidence="2" id="KW-1133">Transmembrane helix</keyword>
<dbReference type="EMBL" id="ML220158">
    <property type="protein sequence ID" value="TGZ77133.1"/>
    <property type="molecule type" value="Genomic_DNA"/>
</dbReference>
<evidence type="ECO:0000313" key="3">
    <source>
        <dbReference type="EMBL" id="TGZ77133.1"/>
    </source>
</evidence>
<dbReference type="AlphaFoldDB" id="A0A4S2MJS9"/>
<dbReference type="InterPro" id="IPR037847">
    <property type="entry name" value="GRAMDC4"/>
</dbReference>
<evidence type="ECO:0000313" key="4">
    <source>
        <dbReference type="Proteomes" id="UP000298138"/>
    </source>
</evidence>
<feature type="compositionally biased region" description="Polar residues" evidence="1">
    <location>
        <begin position="584"/>
        <end position="603"/>
    </location>
</feature>
<dbReference type="STRING" id="341454.A0A4S2MJS9"/>
<name>A0A4S2MJS9_9PEZI</name>
<feature type="region of interest" description="Disordered" evidence="1">
    <location>
        <begin position="1"/>
        <end position="32"/>
    </location>
</feature>
<dbReference type="OrthoDB" id="1708389at2759"/>
<feature type="transmembrane region" description="Helical" evidence="2">
    <location>
        <begin position="352"/>
        <end position="372"/>
    </location>
</feature>
<dbReference type="PANTHER" id="PTHR37402:SF1">
    <property type="entry name" value="GRAM DOMAIN-CONTAINING PROTEIN 4"/>
    <property type="match status" value="1"/>
</dbReference>
<proteinExistence type="predicted"/>
<reference evidence="3 4" key="1">
    <citation type="submission" date="2019-04" db="EMBL/GenBank/DDBJ databases">
        <title>Comparative genomics and transcriptomics to analyze fruiting body development in filamentous ascomycetes.</title>
        <authorList>
            <consortium name="DOE Joint Genome Institute"/>
            <person name="Lutkenhaus R."/>
            <person name="Traeger S."/>
            <person name="Breuer J."/>
            <person name="Kuo A."/>
            <person name="Lipzen A."/>
            <person name="Pangilinan J."/>
            <person name="Dilworth D."/>
            <person name="Sandor L."/>
            <person name="Poggeler S."/>
            <person name="Barry K."/>
            <person name="Grigoriev I.V."/>
            <person name="Nowrousian M."/>
        </authorList>
    </citation>
    <scope>NUCLEOTIDE SEQUENCE [LARGE SCALE GENOMIC DNA]</scope>
    <source>
        <strain evidence="3 4">CBS 389.68</strain>
    </source>
</reference>
<sequence length="746" mass="85044">MAAVTFEDPHSSPESGAGHSKNCAGNRPTVPEFPTVTNLLPRLPILNPADGSERDVLQCNIHSDGTSGIDNLSRSTIFAASNEPRKRDKIRGFKDKTKDAVKEGLRENHTKEFSANDPETTNLVVDSATVDDDGQKHHISRFVDEAAPKITRLTAAIAHPKSALRSKVAGTVASHISKLNEPWVDRTTEVAFVEAHEKKDYAIANEDGAAERDAEESIEILTQRRRDMNIKRIMTRVETVRAVRVKRINFPQKNNFLLRDESGNVIKDDSGVEQVDWIRYAGELLLYISQGWSAHYIEDWHTPELEPVDKKVLQTHLARIFVASGPWQQWLLHVRKVYRWDDPYETARWLCLYVYLWHTSHVIGFIYGYIVFSTIRRYIFPPTIAEVRESNERSRSMNMKARRLDQVIEKEGPESWLQPLADELGPWGQLQLGDFAAILEMVNNFYEWTSPRTTAYTLFFFATAFFITLVGDMEICVRLILFIIGFCFFFSYAISSRWPKYRYLLSPIQWAFWDVPTSAEWAFAELRLVAQNIRERAVIGSVIDGLQVDDNVDGEHDDGGDDDGAASDSASDSDFALDDDSELTRTSVSCFQTPPDSPLTDQYPSSSPTTSIVSPKRSPLPPTIPLAVFPARYLHHRGTLLLTPHGIRFTTKHKDIELFNRPWRDLWEMRKVTAKRRREVEFVFVNVGDQCEVERREEFEIVRVGGFGARRRIGDGGDKDRVGRASRDEVFNAVIGFSGLRWQWKC</sequence>
<feature type="region of interest" description="Disordered" evidence="1">
    <location>
        <begin position="549"/>
        <end position="619"/>
    </location>
</feature>
<organism evidence="3 4">
    <name type="scientific">Ascodesmis nigricans</name>
    <dbReference type="NCBI Taxonomy" id="341454"/>
    <lineage>
        <taxon>Eukaryota</taxon>
        <taxon>Fungi</taxon>
        <taxon>Dikarya</taxon>
        <taxon>Ascomycota</taxon>
        <taxon>Pezizomycotina</taxon>
        <taxon>Pezizomycetes</taxon>
        <taxon>Pezizales</taxon>
        <taxon>Ascodesmidaceae</taxon>
        <taxon>Ascodesmis</taxon>
    </lineage>
</organism>